<keyword evidence="2" id="KW-1185">Reference proteome</keyword>
<protein>
    <submittedName>
        <fullName evidence="1">Uncharacterized protein</fullName>
    </submittedName>
</protein>
<evidence type="ECO:0000313" key="1">
    <source>
        <dbReference type="EMBL" id="MFD1931559.1"/>
    </source>
</evidence>
<dbReference type="Proteomes" id="UP001597368">
    <property type="component" value="Unassembled WGS sequence"/>
</dbReference>
<dbReference type="RefSeq" id="WP_379570995.1">
    <property type="nucleotide sequence ID" value="NZ_JBHUFV010000015.1"/>
</dbReference>
<comment type="caution">
    <text evidence="1">The sequence shown here is derived from an EMBL/GenBank/DDBJ whole genome shotgun (WGS) entry which is preliminary data.</text>
</comment>
<evidence type="ECO:0000313" key="2">
    <source>
        <dbReference type="Proteomes" id="UP001597368"/>
    </source>
</evidence>
<name>A0ABW4ST55_9ACTN</name>
<sequence length="101" mass="10800">MAGLDVHFQALNECGRAAKNASKALVPGDMMAADKLPALPGKLTDSTAFGKLDNSHSLAADIDKIWTEVVKDDLEEARNKLGGVERALDKVETNIRAADRP</sequence>
<accession>A0ABW4ST55</accession>
<dbReference type="EMBL" id="JBHUFV010000015">
    <property type="protein sequence ID" value="MFD1931559.1"/>
    <property type="molecule type" value="Genomic_DNA"/>
</dbReference>
<reference evidence="2" key="1">
    <citation type="journal article" date="2019" name="Int. J. Syst. Evol. Microbiol.">
        <title>The Global Catalogue of Microorganisms (GCM) 10K type strain sequencing project: providing services to taxonomists for standard genome sequencing and annotation.</title>
        <authorList>
            <consortium name="The Broad Institute Genomics Platform"/>
            <consortium name="The Broad Institute Genome Sequencing Center for Infectious Disease"/>
            <person name="Wu L."/>
            <person name="Ma J."/>
        </authorList>
    </citation>
    <scope>NUCLEOTIDE SEQUENCE [LARGE SCALE GENOMIC DNA]</scope>
    <source>
        <strain evidence="2">ICMP 6774ER</strain>
    </source>
</reference>
<gene>
    <name evidence="1" type="ORF">ACFSKW_08730</name>
</gene>
<proteinExistence type="predicted"/>
<organism evidence="1 2">
    <name type="scientific">Nonomuraea mangrovi</name>
    <dbReference type="NCBI Taxonomy" id="2316207"/>
    <lineage>
        <taxon>Bacteria</taxon>
        <taxon>Bacillati</taxon>
        <taxon>Actinomycetota</taxon>
        <taxon>Actinomycetes</taxon>
        <taxon>Streptosporangiales</taxon>
        <taxon>Streptosporangiaceae</taxon>
        <taxon>Nonomuraea</taxon>
    </lineage>
</organism>